<dbReference type="Proteomes" id="UP000822688">
    <property type="component" value="Chromosome 9"/>
</dbReference>
<dbReference type="EMBL" id="CM026430">
    <property type="protein sequence ID" value="KAG0562638.1"/>
    <property type="molecule type" value="Genomic_DNA"/>
</dbReference>
<organism evidence="2 3">
    <name type="scientific">Ceratodon purpureus</name>
    <name type="common">Fire moss</name>
    <name type="synonym">Dicranum purpureum</name>
    <dbReference type="NCBI Taxonomy" id="3225"/>
    <lineage>
        <taxon>Eukaryota</taxon>
        <taxon>Viridiplantae</taxon>
        <taxon>Streptophyta</taxon>
        <taxon>Embryophyta</taxon>
        <taxon>Bryophyta</taxon>
        <taxon>Bryophytina</taxon>
        <taxon>Bryopsida</taxon>
        <taxon>Dicranidae</taxon>
        <taxon>Pseudoditrichales</taxon>
        <taxon>Ditrichaceae</taxon>
        <taxon>Ceratodon</taxon>
    </lineage>
</organism>
<keyword evidence="1" id="KW-0472">Membrane</keyword>
<dbReference type="Pfam" id="PF11820">
    <property type="entry name" value="DUF3339"/>
    <property type="match status" value="1"/>
</dbReference>
<evidence type="ECO:0000256" key="1">
    <source>
        <dbReference type="SAM" id="Phobius"/>
    </source>
</evidence>
<dbReference type="InterPro" id="IPR021775">
    <property type="entry name" value="DUF3339"/>
</dbReference>
<evidence type="ECO:0000313" key="3">
    <source>
        <dbReference type="Proteomes" id="UP000822688"/>
    </source>
</evidence>
<dbReference type="AlphaFoldDB" id="A0A8T0GY12"/>
<keyword evidence="1" id="KW-1133">Transmembrane helix</keyword>
<proteinExistence type="predicted"/>
<name>A0A8T0GY12_CERPU</name>
<reference evidence="2" key="1">
    <citation type="submission" date="2020-06" db="EMBL/GenBank/DDBJ databases">
        <title>WGS assembly of Ceratodon purpureus strain R40.</title>
        <authorList>
            <person name="Carey S.B."/>
            <person name="Jenkins J."/>
            <person name="Shu S."/>
            <person name="Lovell J.T."/>
            <person name="Sreedasyam A."/>
            <person name="Maumus F."/>
            <person name="Tiley G.P."/>
            <person name="Fernandez-Pozo N."/>
            <person name="Barry K."/>
            <person name="Chen C."/>
            <person name="Wang M."/>
            <person name="Lipzen A."/>
            <person name="Daum C."/>
            <person name="Saski C.A."/>
            <person name="Payton A.C."/>
            <person name="Mcbreen J.C."/>
            <person name="Conrad R.E."/>
            <person name="Kollar L.M."/>
            <person name="Olsson S."/>
            <person name="Huttunen S."/>
            <person name="Landis J.B."/>
            <person name="Wickett N.J."/>
            <person name="Johnson M.G."/>
            <person name="Rensing S.A."/>
            <person name="Grimwood J."/>
            <person name="Schmutz J."/>
            <person name="Mcdaniel S.F."/>
        </authorList>
    </citation>
    <scope>NUCLEOTIDE SEQUENCE</scope>
    <source>
        <strain evidence="2">R40</strain>
    </source>
</reference>
<feature type="transmembrane region" description="Helical" evidence="1">
    <location>
        <begin position="40"/>
        <end position="62"/>
    </location>
</feature>
<dbReference type="PANTHER" id="PTHR33128:SF9">
    <property type="entry name" value="PROTEIN, PUTATIVE-RELATED"/>
    <property type="match status" value="1"/>
</dbReference>
<sequence length="69" mass="7555">MVDAAALIIGVILFILLSPGLLLQIPGDDRPVEFTNQRTSIASIVVHAVVFVLLFYLLQLLFHVHGGMK</sequence>
<gene>
    <name evidence="2" type="ORF">KC19_9G161600</name>
</gene>
<dbReference type="PANTHER" id="PTHR33128">
    <property type="entry name" value="OS05G0103400 PROTEIN"/>
    <property type="match status" value="1"/>
</dbReference>
<evidence type="ECO:0000313" key="2">
    <source>
        <dbReference type="EMBL" id="KAG0562638.1"/>
    </source>
</evidence>
<comment type="caution">
    <text evidence="2">The sequence shown here is derived from an EMBL/GenBank/DDBJ whole genome shotgun (WGS) entry which is preliminary data.</text>
</comment>
<protein>
    <submittedName>
        <fullName evidence="2">Uncharacterized protein</fullName>
    </submittedName>
</protein>
<accession>A0A8T0GY12</accession>
<keyword evidence="3" id="KW-1185">Reference proteome</keyword>
<keyword evidence="1" id="KW-0812">Transmembrane</keyword>